<comment type="caution">
    <text evidence="1">The sequence shown here is derived from an EMBL/GenBank/DDBJ whole genome shotgun (WGS) entry which is preliminary data.</text>
</comment>
<dbReference type="Proteomes" id="UP000029843">
    <property type="component" value="Unassembled WGS sequence"/>
</dbReference>
<organism evidence="1 2">
    <name type="scientific">Colwellia psychrerythraea</name>
    <name type="common">Vibrio psychroerythus</name>
    <dbReference type="NCBI Taxonomy" id="28229"/>
    <lineage>
        <taxon>Bacteria</taxon>
        <taxon>Pseudomonadati</taxon>
        <taxon>Pseudomonadota</taxon>
        <taxon>Gammaproteobacteria</taxon>
        <taxon>Alteromonadales</taxon>
        <taxon>Colwelliaceae</taxon>
        <taxon>Colwellia</taxon>
    </lineage>
</organism>
<dbReference type="AlphaFoldDB" id="A0A099KXQ7"/>
<accession>A0A099KXQ7</accession>
<dbReference type="EMBL" id="JQED01000005">
    <property type="protein sequence ID" value="KGJ94448.1"/>
    <property type="molecule type" value="Genomic_DNA"/>
</dbReference>
<protein>
    <submittedName>
        <fullName evidence="1">Uncharacterized protein</fullName>
    </submittedName>
</protein>
<dbReference type="RefSeq" id="WP_263281868.1">
    <property type="nucleotide sequence ID" value="NZ_JQED01000005.1"/>
</dbReference>
<evidence type="ECO:0000313" key="2">
    <source>
        <dbReference type="Proteomes" id="UP000029843"/>
    </source>
</evidence>
<name>A0A099KXQ7_COLPS</name>
<dbReference type="PATRIC" id="fig|28229.4.peg.643"/>
<reference evidence="1 2" key="1">
    <citation type="submission" date="2014-08" db="EMBL/GenBank/DDBJ databases">
        <title>Genomic and Phenotypic Diversity of Colwellia psychrerythraea strains from Disparate Marine Basins.</title>
        <authorList>
            <person name="Techtmann S.M."/>
            <person name="Stelling S.C."/>
            <person name="Utturkar S.M."/>
            <person name="Alshibli N."/>
            <person name="Harris A."/>
            <person name="Brown S.D."/>
            <person name="Hazen T.C."/>
        </authorList>
    </citation>
    <scope>NUCLEOTIDE SEQUENCE [LARGE SCALE GENOMIC DNA]</scope>
    <source>
        <strain evidence="1 2">ND2E</strain>
    </source>
</reference>
<proteinExistence type="predicted"/>
<evidence type="ECO:0000313" key="1">
    <source>
        <dbReference type="EMBL" id="KGJ94448.1"/>
    </source>
</evidence>
<gene>
    <name evidence="1" type="ORF">ND2E_1637</name>
</gene>
<sequence>MLQDKEDKESIKERQSLEVDLAMKEGELEALLDAKLQQASAGQ</sequence>